<reference evidence="2" key="1">
    <citation type="submission" date="2020-10" db="EMBL/GenBank/DDBJ databases">
        <authorList>
            <person name="Palmer J.M."/>
        </authorList>
    </citation>
    <scope>NUCLEOTIDE SEQUENCE</scope>
    <source>
        <strain evidence="2">UCD 2041</strain>
    </source>
</reference>
<dbReference type="Proteomes" id="UP000663131">
    <property type="component" value="Chromosome 5"/>
</dbReference>
<accession>A0A871QZC1</accession>
<sequence length="341" mass="40525">MQTNHKKGENNRDGRTGNNSKHWTFRRRTQNSRKEKNNEHNDEETIKLERRKARFAKEQLEIKSKESREFGLVSRGQDNRLQNDSSARNILLDDTKRMIDDYRHKDQSLETRDQILMNFRKLRESILRIKSDEFVKSVLLASMHFSITIEHYQSYIPSMEKLLERESIDATFLEEKELEEVWLYFILHIVHFSKEYERGFSLLFEKVAGNGKRYHKMLYSDTIESMTNVQLTYKLIEAFTEHNYFKWLQIYNYLGTKTDDQVKQHIRSILKATALQDTLEDISKTLRSSYFVLDYPFFKGLLGMDASELVSITKANWVLDDDAGLVTLRERVQKQRAIKKA</sequence>
<protein>
    <submittedName>
        <fullName evidence="2">Uncharacterized protein</fullName>
    </submittedName>
</protein>
<dbReference type="EMBL" id="CP063133">
    <property type="protein sequence ID" value="QOU19167.1"/>
    <property type="molecule type" value="Genomic_DNA"/>
</dbReference>
<dbReference type="OrthoDB" id="2100128at2759"/>
<dbReference type="PANTHER" id="PTHR39398">
    <property type="entry name" value="YALI0F14311P"/>
    <property type="match status" value="1"/>
</dbReference>
<feature type="compositionally biased region" description="Basic and acidic residues" evidence="1">
    <location>
        <begin position="1"/>
        <end position="15"/>
    </location>
</feature>
<dbReference type="AlphaFoldDB" id="A0A871QZC1"/>
<name>A0A871QZC1_DEKBR</name>
<organism evidence="2 3">
    <name type="scientific">Dekkera bruxellensis</name>
    <name type="common">Brettanomyces custersii</name>
    <dbReference type="NCBI Taxonomy" id="5007"/>
    <lineage>
        <taxon>Eukaryota</taxon>
        <taxon>Fungi</taxon>
        <taxon>Dikarya</taxon>
        <taxon>Ascomycota</taxon>
        <taxon>Saccharomycotina</taxon>
        <taxon>Pichiomycetes</taxon>
        <taxon>Pichiales</taxon>
        <taxon>Pichiaceae</taxon>
        <taxon>Brettanomyces</taxon>
    </lineage>
</organism>
<dbReference type="KEGG" id="bbrx:BRETT_004388"/>
<dbReference type="GeneID" id="64576311"/>
<feature type="region of interest" description="Disordered" evidence="1">
    <location>
        <begin position="1"/>
        <end position="45"/>
    </location>
</feature>
<evidence type="ECO:0000313" key="3">
    <source>
        <dbReference type="Proteomes" id="UP000663131"/>
    </source>
</evidence>
<reference evidence="2" key="2">
    <citation type="journal article" name="BMC Genomics">
        <title>New genome assemblies reveal patterns of domestication and adaptation across Brettanomyces (Dekkera) species.</title>
        <authorList>
            <person name="Roach M.J."/>
            <person name="Borneman A.R."/>
        </authorList>
    </citation>
    <scope>NUCLEOTIDE SEQUENCE</scope>
    <source>
        <strain evidence="2">UCD 2041</strain>
    </source>
</reference>
<proteinExistence type="predicted"/>
<gene>
    <name evidence="2" type="ORF">BRETT_004388</name>
</gene>
<dbReference type="PANTHER" id="PTHR39398:SF1">
    <property type="entry name" value="CSN8_PSMD8_EIF3K DOMAIN-CONTAINING PROTEIN"/>
    <property type="match status" value="1"/>
</dbReference>
<dbReference type="RefSeq" id="XP_041135660.1">
    <property type="nucleotide sequence ID" value="XM_041282884.1"/>
</dbReference>
<feature type="compositionally biased region" description="Basic and acidic residues" evidence="1">
    <location>
        <begin position="32"/>
        <end position="45"/>
    </location>
</feature>
<evidence type="ECO:0000313" key="2">
    <source>
        <dbReference type="EMBL" id="QOU19167.1"/>
    </source>
</evidence>
<evidence type="ECO:0000256" key="1">
    <source>
        <dbReference type="SAM" id="MobiDB-lite"/>
    </source>
</evidence>